<dbReference type="GeneID" id="113856512"/>
<proteinExistence type="predicted"/>
<dbReference type="InterPro" id="IPR009515">
    <property type="entry name" value="DUF1138"/>
</dbReference>
<feature type="signal peptide" evidence="1">
    <location>
        <begin position="1"/>
        <end position="17"/>
    </location>
</feature>
<dbReference type="RefSeq" id="XP_027344146.1">
    <property type="nucleotide sequence ID" value="XM_027488345.1"/>
</dbReference>
<keyword evidence="1" id="KW-0732">Signal</keyword>
<evidence type="ECO:0000313" key="3">
    <source>
        <dbReference type="RefSeq" id="XP_027344146.1"/>
    </source>
</evidence>
<evidence type="ECO:0000256" key="1">
    <source>
        <dbReference type="SAM" id="SignalP"/>
    </source>
</evidence>
<protein>
    <submittedName>
        <fullName evidence="3">Uncharacterized protein LOC113856512</fullName>
    </submittedName>
</protein>
<dbReference type="PANTHER" id="PTHR34267">
    <property type="entry name" value="OS11G0161033 PROTEIN"/>
    <property type="match status" value="1"/>
</dbReference>
<evidence type="ECO:0000313" key="2">
    <source>
        <dbReference type="Proteomes" id="UP000694853"/>
    </source>
</evidence>
<dbReference type="OrthoDB" id="1840418at2759"/>
<dbReference type="PANTHER" id="PTHR34267:SF1">
    <property type="entry name" value="ATOZI1"/>
    <property type="match status" value="1"/>
</dbReference>
<dbReference type="AlphaFoldDB" id="A0A8B8KK38"/>
<dbReference type="KEGG" id="aprc:113856512"/>
<keyword evidence="2" id="KW-1185">Reference proteome</keyword>
<organism evidence="2 3">
    <name type="scientific">Abrus precatorius</name>
    <name type="common">Indian licorice</name>
    <name type="synonym">Glycine abrus</name>
    <dbReference type="NCBI Taxonomy" id="3816"/>
    <lineage>
        <taxon>Eukaryota</taxon>
        <taxon>Viridiplantae</taxon>
        <taxon>Streptophyta</taxon>
        <taxon>Embryophyta</taxon>
        <taxon>Tracheophyta</taxon>
        <taxon>Spermatophyta</taxon>
        <taxon>Magnoliopsida</taxon>
        <taxon>eudicotyledons</taxon>
        <taxon>Gunneridae</taxon>
        <taxon>Pentapetalae</taxon>
        <taxon>rosids</taxon>
        <taxon>fabids</taxon>
        <taxon>Fabales</taxon>
        <taxon>Fabaceae</taxon>
        <taxon>Papilionoideae</taxon>
        <taxon>50 kb inversion clade</taxon>
        <taxon>NPAAA clade</taxon>
        <taxon>indigoferoid/millettioid clade</taxon>
        <taxon>Abreae</taxon>
        <taxon>Abrus</taxon>
    </lineage>
</organism>
<name>A0A8B8KK38_ABRPR</name>
<accession>A0A8B8KK38</accession>
<dbReference type="Proteomes" id="UP000694853">
    <property type="component" value="Unplaced"/>
</dbReference>
<feature type="chain" id="PRO_5034325935" evidence="1">
    <location>
        <begin position="18"/>
        <end position="80"/>
    </location>
</feature>
<dbReference type="Pfam" id="PF06592">
    <property type="entry name" value="DUF1138"/>
    <property type="match status" value="1"/>
</dbReference>
<reference evidence="3" key="2">
    <citation type="submission" date="2025-08" db="UniProtKB">
        <authorList>
            <consortium name="RefSeq"/>
        </authorList>
    </citation>
    <scope>IDENTIFICATION</scope>
    <source>
        <tissue evidence="3">Young leaves</tissue>
    </source>
</reference>
<gene>
    <name evidence="3" type="primary">LOC113856512</name>
</gene>
<reference evidence="2" key="1">
    <citation type="journal article" date="2019" name="Toxins">
        <title>Detection of Abrin-Like and Prepropulchellin-Like Toxin Genes and Transcripts Using Whole Genome Sequencing and Full-Length Transcript Sequencing of Abrus precatorius.</title>
        <authorList>
            <person name="Hovde B.T."/>
            <person name="Daligault H.E."/>
            <person name="Hanschen E.R."/>
            <person name="Kunde Y.A."/>
            <person name="Johnson M.B."/>
            <person name="Starkenburg S.R."/>
            <person name="Johnson S.L."/>
        </authorList>
    </citation>
    <scope>NUCLEOTIDE SEQUENCE [LARGE SCALE GENOMIC DNA]</scope>
</reference>
<sequence length="80" mass="8811">MAAKCIIPAIIASFGIAWVCDHTVSDKKIFGGTIPGTVSTKEWLEETEKKFQSWPRTAGSPVVMNPISRQNFIIKSRSDS</sequence>